<sequence>MKRILYLLKGCIKFLSRIYEKEKSESELKRKYPHVRGDILIYGPGQVEIRLYTYIGGKLKIYTWFPDEIIKIGKYCSISENVTILGGGNHNYDNISTYPFKTLNKGLLDVKEYKYKSRKETIIGNDVWIGMNVTVLGGVRIGDGVVIGAGSVVTKDVCPYNIVAGNPAKIIKYRFTDEQIKQLLEIKWWDWPEEQIEKYQDMFYKDINEFVKYFK</sequence>
<dbReference type="SUPFAM" id="SSF51161">
    <property type="entry name" value="Trimeric LpxA-like enzymes"/>
    <property type="match status" value="1"/>
</dbReference>
<gene>
    <name evidence="2" type="ORF">MSIBF_A90003</name>
</gene>
<dbReference type="CDD" id="cd03349">
    <property type="entry name" value="LbH_XAT"/>
    <property type="match status" value="1"/>
</dbReference>
<dbReference type="PANTHER" id="PTHR43300">
    <property type="entry name" value="ACETYLTRANSFERASE"/>
    <property type="match status" value="1"/>
</dbReference>
<dbReference type="InterPro" id="IPR018357">
    <property type="entry name" value="Hexapep_transf_CS"/>
</dbReference>
<evidence type="ECO:0000313" key="2">
    <source>
        <dbReference type="EMBL" id="CEG14014.1"/>
    </source>
</evidence>
<accession>A0A098EES6</accession>
<dbReference type="InterPro" id="IPR050179">
    <property type="entry name" value="Trans_hexapeptide_repeat"/>
</dbReference>
<dbReference type="Pfam" id="PF00132">
    <property type="entry name" value="Hexapep"/>
    <property type="match status" value="1"/>
</dbReference>
<dbReference type="EMBL" id="CCXY01000457">
    <property type="protein sequence ID" value="CEG14014.1"/>
    <property type="molecule type" value="Genomic_DNA"/>
</dbReference>
<dbReference type="InterPro" id="IPR011004">
    <property type="entry name" value="Trimer_LpxA-like_sf"/>
</dbReference>
<reference evidence="2" key="1">
    <citation type="submission" date="2014-09" db="EMBL/GenBank/DDBJ databases">
        <authorList>
            <person name="Probst J Alexander"/>
        </authorList>
    </citation>
    <scope>NUCLEOTIDE SEQUENCE</scope>
</reference>
<dbReference type="EC" id="2.3.1.28" evidence="2"/>
<dbReference type="InterPro" id="IPR001451">
    <property type="entry name" value="Hexapep"/>
</dbReference>
<dbReference type="GO" id="GO:0008811">
    <property type="term" value="F:chloramphenicol O-acetyltransferase activity"/>
    <property type="evidence" value="ECO:0007669"/>
    <property type="project" value="UniProtKB-EC"/>
</dbReference>
<organism evidence="2">
    <name type="scientific">groundwater metagenome</name>
    <dbReference type="NCBI Taxonomy" id="717931"/>
    <lineage>
        <taxon>unclassified sequences</taxon>
        <taxon>metagenomes</taxon>
        <taxon>ecological metagenomes</taxon>
    </lineage>
</organism>
<keyword evidence="1 2" id="KW-0808">Transferase</keyword>
<dbReference type="PROSITE" id="PS00101">
    <property type="entry name" value="HEXAPEP_TRANSFERASES"/>
    <property type="match status" value="1"/>
</dbReference>
<evidence type="ECO:0000256" key="1">
    <source>
        <dbReference type="ARBA" id="ARBA00022679"/>
    </source>
</evidence>
<proteinExistence type="predicted"/>
<dbReference type="Gene3D" id="2.160.10.10">
    <property type="entry name" value="Hexapeptide repeat proteins"/>
    <property type="match status" value="1"/>
</dbReference>
<name>A0A098EES6_9ZZZZ</name>
<dbReference type="PANTHER" id="PTHR43300:SF11">
    <property type="entry name" value="ACETYLTRANSFERASE RV3034C-RELATED"/>
    <property type="match status" value="1"/>
</dbReference>
<protein>
    <submittedName>
        <fullName evidence="2">Putative Chloramphenicol O-acetyltransferase</fullName>
        <ecNumber evidence="2">2.3.1.28</ecNumber>
    </submittedName>
</protein>
<dbReference type="AlphaFoldDB" id="A0A098EES6"/>
<keyword evidence="2" id="KW-0012">Acyltransferase</keyword>